<evidence type="ECO:0000313" key="3">
    <source>
        <dbReference type="EMBL" id="KAK9698352.1"/>
    </source>
</evidence>
<evidence type="ECO:0008006" key="5">
    <source>
        <dbReference type="Google" id="ProtNLM"/>
    </source>
</evidence>
<dbReference type="Pfam" id="PF03101">
    <property type="entry name" value="FAR1"/>
    <property type="match status" value="1"/>
</dbReference>
<organism evidence="3 4">
    <name type="scientific">Saponaria officinalis</name>
    <name type="common">Common soapwort</name>
    <name type="synonym">Lychnis saponaria</name>
    <dbReference type="NCBI Taxonomy" id="3572"/>
    <lineage>
        <taxon>Eukaryota</taxon>
        <taxon>Viridiplantae</taxon>
        <taxon>Streptophyta</taxon>
        <taxon>Embryophyta</taxon>
        <taxon>Tracheophyta</taxon>
        <taxon>Spermatophyta</taxon>
        <taxon>Magnoliopsida</taxon>
        <taxon>eudicotyledons</taxon>
        <taxon>Gunneridae</taxon>
        <taxon>Pentapetalae</taxon>
        <taxon>Caryophyllales</taxon>
        <taxon>Caryophyllaceae</taxon>
        <taxon>Caryophylleae</taxon>
        <taxon>Saponaria</taxon>
    </lineage>
</organism>
<dbReference type="PANTHER" id="PTHR47718">
    <property type="entry name" value="OS01G0519700 PROTEIN"/>
    <property type="match status" value="1"/>
</dbReference>
<comment type="caution">
    <text evidence="3">The sequence shown here is derived from an EMBL/GenBank/DDBJ whole genome shotgun (WGS) entry which is preliminary data.</text>
</comment>
<name>A0AAW1J5U4_SAPOF</name>
<accession>A0AAW1J5U4</accession>
<dbReference type="Pfam" id="PF10551">
    <property type="entry name" value="MULE"/>
    <property type="match status" value="1"/>
</dbReference>
<feature type="domain" description="MULE transposase" evidence="2">
    <location>
        <begin position="274"/>
        <end position="367"/>
    </location>
</feature>
<dbReference type="EMBL" id="JBDFQZ010000008">
    <property type="protein sequence ID" value="KAK9698352.1"/>
    <property type="molecule type" value="Genomic_DNA"/>
</dbReference>
<reference evidence="3" key="1">
    <citation type="submission" date="2024-03" db="EMBL/GenBank/DDBJ databases">
        <title>WGS assembly of Saponaria officinalis var. Norfolk2.</title>
        <authorList>
            <person name="Jenkins J."/>
            <person name="Shu S."/>
            <person name="Grimwood J."/>
            <person name="Barry K."/>
            <person name="Goodstein D."/>
            <person name="Schmutz J."/>
            <person name="Leebens-Mack J."/>
            <person name="Osbourn A."/>
        </authorList>
    </citation>
    <scope>NUCLEOTIDE SEQUENCE [LARGE SCALE GENOMIC DNA]</scope>
    <source>
        <strain evidence="3">JIC</strain>
    </source>
</reference>
<evidence type="ECO:0000259" key="1">
    <source>
        <dbReference type="Pfam" id="PF03101"/>
    </source>
</evidence>
<gene>
    <name evidence="3" type="ORF">RND81_08G098200</name>
</gene>
<dbReference type="InterPro" id="IPR018289">
    <property type="entry name" value="MULE_transposase_dom"/>
</dbReference>
<dbReference type="Proteomes" id="UP001443914">
    <property type="component" value="Unassembled WGS sequence"/>
</dbReference>
<proteinExistence type="predicted"/>
<evidence type="ECO:0000313" key="4">
    <source>
        <dbReference type="Proteomes" id="UP001443914"/>
    </source>
</evidence>
<protein>
    <recommendedName>
        <fullName evidence="5">Protein FAR1-RELATED SEQUENCE</fullName>
    </recommendedName>
</protein>
<dbReference type="AlphaFoldDB" id="A0AAW1J5U4"/>
<evidence type="ECO:0000259" key="2">
    <source>
        <dbReference type="Pfam" id="PF10551"/>
    </source>
</evidence>
<sequence length="395" mass="44865">MEREEIERKCVAVVVAATAAETAGGGGGDRGRRWRGQRAAVLIAWWGRATVVVCGGGGGDMREIMEAETICNVVDYHMNSIVQDDFQREVNSTLVTRTVGSSNTVAETPKKQRQPKKNKLRRCGCQAKMRFRSCEKGGYIVDQFREIHNHPLYSVKNREFQKLSRNISLYHKKTIIDHSKVNIGPTKSFRIVKEYSNGYQNVGASLMELKNFQRDVKCYIGDNDAAMFIGNFQKMAETKGLYFAYEVDDTKCLTRVFWADKEAKSNYLVYGDTISFDPTYGTNKYFMVFTPFTGVDHNKKFVTLAAGLLSFEDEESFTWMFQRFLEAMGGKEPQCIITYQDPAIKNACPAVFKTARHKFCMWHIMQKMNDKVGKTVCGETDFMSKISSVVCDIDL</sequence>
<feature type="domain" description="FAR1" evidence="1">
    <location>
        <begin position="102"/>
        <end position="152"/>
    </location>
</feature>
<dbReference type="PANTHER" id="PTHR47718:SF18">
    <property type="entry name" value="PROTEIN FAR1-RELATED SEQUENCE 5-LIKE"/>
    <property type="match status" value="1"/>
</dbReference>
<dbReference type="InterPro" id="IPR004330">
    <property type="entry name" value="FAR1_DNA_bnd_dom"/>
</dbReference>
<keyword evidence="4" id="KW-1185">Reference proteome</keyword>